<accession>A0A0E9VCR4</accession>
<reference evidence="1" key="2">
    <citation type="journal article" date="2015" name="Fish Shellfish Immunol.">
        <title>Early steps in the European eel (Anguilla anguilla)-Vibrio vulnificus interaction in the gills: Role of the RtxA13 toxin.</title>
        <authorList>
            <person name="Callol A."/>
            <person name="Pajuelo D."/>
            <person name="Ebbesson L."/>
            <person name="Teles M."/>
            <person name="MacKenzie S."/>
            <person name="Amaro C."/>
        </authorList>
    </citation>
    <scope>NUCLEOTIDE SEQUENCE</scope>
</reference>
<evidence type="ECO:0000313" key="1">
    <source>
        <dbReference type="EMBL" id="JAH75909.1"/>
    </source>
</evidence>
<organism evidence="1">
    <name type="scientific">Anguilla anguilla</name>
    <name type="common">European freshwater eel</name>
    <name type="synonym">Muraena anguilla</name>
    <dbReference type="NCBI Taxonomy" id="7936"/>
    <lineage>
        <taxon>Eukaryota</taxon>
        <taxon>Metazoa</taxon>
        <taxon>Chordata</taxon>
        <taxon>Craniata</taxon>
        <taxon>Vertebrata</taxon>
        <taxon>Euteleostomi</taxon>
        <taxon>Actinopterygii</taxon>
        <taxon>Neopterygii</taxon>
        <taxon>Teleostei</taxon>
        <taxon>Anguilliformes</taxon>
        <taxon>Anguillidae</taxon>
        <taxon>Anguilla</taxon>
    </lineage>
</organism>
<dbReference type="AlphaFoldDB" id="A0A0E9VCR4"/>
<dbReference type="EMBL" id="GBXM01032668">
    <property type="protein sequence ID" value="JAH75909.1"/>
    <property type="molecule type" value="Transcribed_RNA"/>
</dbReference>
<reference evidence="1" key="1">
    <citation type="submission" date="2014-11" db="EMBL/GenBank/DDBJ databases">
        <authorList>
            <person name="Amaro Gonzalez C."/>
        </authorList>
    </citation>
    <scope>NUCLEOTIDE SEQUENCE</scope>
</reference>
<protein>
    <submittedName>
        <fullName evidence="1">Uncharacterized protein</fullName>
    </submittedName>
</protein>
<sequence>MASSAASGFVVVTQVYPQQKWSYCTSFLHYLTCFLCVGKVSGRRSKGTGNSAK</sequence>
<proteinExistence type="predicted"/>
<name>A0A0E9VCR4_ANGAN</name>